<dbReference type="Gene3D" id="3.40.50.12780">
    <property type="entry name" value="N-terminal domain of ligase-like"/>
    <property type="match status" value="1"/>
</dbReference>
<dbReference type="InterPro" id="IPR020845">
    <property type="entry name" value="AMP-binding_CS"/>
</dbReference>
<dbReference type="PROSITE" id="PS00455">
    <property type="entry name" value="AMP_BINDING"/>
    <property type="match status" value="1"/>
</dbReference>
<keyword evidence="1" id="KW-0472">Membrane</keyword>
<evidence type="ECO:0000313" key="4">
    <source>
        <dbReference type="Proteomes" id="UP000800094"/>
    </source>
</evidence>
<dbReference type="Gene3D" id="3.30.300.30">
    <property type="match status" value="1"/>
</dbReference>
<keyword evidence="3" id="KW-0436">Ligase</keyword>
<dbReference type="InterPro" id="IPR045851">
    <property type="entry name" value="AMP-bd_C_sf"/>
</dbReference>
<dbReference type="PANTHER" id="PTHR42921">
    <property type="entry name" value="ACETOACETYL-COA SYNTHETASE"/>
    <property type="match status" value="1"/>
</dbReference>
<feature type="transmembrane region" description="Helical" evidence="1">
    <location>
        <begin position="164"/>
        <end position="188"/>
    </location>
</feature>
<reference evidence="3" key="1">
    <citation type="journal article" date="2020" name="Stud. Mycol.">
        <title>101 Dothideomycetes genomes: a test case for predicting lifestyles and emergence of pathogens.</title>
        <authorList>
            <person name="Haridas S."/>
            <person name="Albert R."/>
            <person name="Binder M."/>
            <person name="Bloem J."/>
            <person name="Labutti K."/>
            <person name="Salamov A."/>
            <person name="Andreopoulos B."/>
            <person name="Baker S."/>
            <person name="Barry K."/>
            <person name="Bills G."/>
            <person name="Bluhm B."/>
            <person name="Cannon C."/>
            <person name="Castanera R."/>
            <person name="Culley D."/>
            <person name="Daum C."/>
            <person name="Ezra D."/>
            <person name="Gonzalez J."/>
            <person name="Henrissat B."/>
            <person name="Kuo A."/>
            <person name="Liang C."/>
            <person name="Lipzen A."/>
            <person name="Lutzoni F."/>
            <person name="Magnuson J."/>
            <person name="Mondo S."/>
            <person name="Nolan M."/>
            <person name="Ohm R."/>
            <person name="Pangilinan J."/>
            <person name="Park H.-J."/>
            <person name="Ramirez L."/>
            <person name="Alfaro M."/>
            <person name="Sun H."/>
            <person name="Tritt A."/>
            <person name="Yoshinaga Y."/>
            <person name="Zwiers L.-H."/>
            <person name="Turgeon B."/>
            <person name="Goodwin S."/>
            <person name="Spatafora J."/>
            <person name="Crous P."/>
            <person name="Grigoriev I."/>
        </authorList>
    </citation>
    <scope>NUCLEOTIDE SEQUENCE</scope>
    <source>
        <strain evidence="3">CBS 122368</strain>
    </source>
</reference>
<dbReference type="InterPro" id="IPR000873">
    <property type="entry name" value="AMP-dep_synth/lig_dom"/>
</dbReference>
<dbReference type="InterPro" id="IPR005914">
    <property type="entry name" value="Acac_CoA_synth"/>
</dbReference>
<keyword evidence="1" id="KW-0812">Transmembrane</keyword>
<dbReference type="GO" id="GO:0006629">
    <property type="term" value="P:lipid metabolic process"/>
    <property type="evidence" value="ECO:0007669"/>
    <property type="project" value="InterPro"/>
</dbReference>
<dbReference type="Pfam" id="PF00501">
    <property type="entry name" value="AMP-binding"/>
    <property type="match status" value="1"/>
</dbReference>
<dbReference type="EMBL" id="ML987199">
    <property type="protein sequence ID" value="KAF2246005.1"/>
    <property type="molecule type" value="Genomic_DNA"/>
</dbReference>
<dbReference type="GO" id="GO:0030729">
    <property type="term" value="F:acetoacetate-CoA ligase activity"/>
    <property type="evidence" value="ECO:0007669"/>
    <property type="project" value="InterPro"/>
</dbReference>
<dbReference type="InterPro" id="IPR042099">
    <property type="entry name" value="ANL_N_sf"/>
</dbReference>
<proteinExistence type="predicted"/>
<dbReference type="RefSeq" id="XP_033681009.1">
    <property type="nucleotide sequence ID" value="XM_033825993.1"/>
</dbReference>
<dbReference type="Proteomes" id="UP000800094">
    <property type="component" value="Unassembled WGS sequence"/>
</dbReference>
<keyword evidence="4" id="KW-1185">Reference proteome</keyword>
<protein>
    <submittedName>
        <fullName evidence="3">Acetoacetate-CoA ligase</fullName>
    </submittedName>
</protein>
<keyword evidence="1" id="KW-1133">Transmembrane helix</keyword>
<evidence type="ECO:0000313" key="3">
    <source>
        <dbReference type="EMBL" id="KAF2246005.1"/>
    </source>
</evidence>
<dbReference type="SUPFAM" id="SSF56801">
    <property type="entry name" value="Acetyl-CoA synthetase-like"/>
    <property type="match status" value="1"/>
</dbReference>
<sequence length="705" mass="79515">MASTDHPIPRKLWEHPDPKSTAMWQFMQNANQKRGLNMQTFRELYDWSVGDRRIEFWEDMWDTAGLIYEGDYEEVVDITAPMDSIPHWFRGTHLNFAENVLYSPSPDNPSVRTTQHKEDDKIALTEIREGNTEVRHMTWGEVRKRVGLLANAFRARGVKKGDRVAVVASTSFDTFICFMAILSIGGLFSSSSTDMGTKGILERLLQIKPAYLFVDDWAVYNGKTTDLRPKIREIVEGMKGVPEFKSVVVQPRFPGEPADLHGVPRAVTLDGFLKVAHGDEKITFERVAFRDPFLIVYSSGTTGIPKCIVHSTGGVLISVMKEGRLHKELGPNDTVLQYTTTGWIMYLVSVQCLLYGSRSVLYDGSPFQPSPQAFLSILAEQRVTDFGTSPRFLHELQKQDVVPRSIFNLSSLRSVCTTGMVLSESLFEWFYDTAFPPAVHLRNISGGTDLAGCFGIENPLEPVHVGGCQGPTLGTKMEVYDSTIEDGPGRAVPHGEPGELVATASFPNQPVFFWGDETGERYQSAYYTRFPRVWTHGDFIQFHPVTGQVLFLGRADGVLNPSGVRFGSSDIYSVIETHFPEVADSVCVGQRRPHDSDENVLLFLKMREEHRFTPHLVEKVKGKIGEERSKRHVPKYVFQTWDIPTTVNLKKVELPVKQIVSGRIIKPSGTLANPDSLQFYYQFVEVEKVVENMEKEKKEQFKSKL</sequence>
<accession>A0A6A6I640</accession>
<dbReference type="PANTHER" id="PTHR42921:SF4">
    <property type="entry name" value="ACETOACETYL-COA SYNTHASE (AFU_ORTHOLOGUE AFUA_8G04770)"/>
    <property type="match status" value="1"/>
</dbReference>
<feature type="domain" description="AMP-dependent synthetase/ligase" evidence="2">
    <location>
        <begin position="115"/>
        <end position="501"/>
    </location>
</feature>
<dbReference type="AlphaFoldDB" id="A0A6A6I640"/>
<dbReference type="GeneID" id="54579323"/>
<organism evidence="3 4">
    <name type="scientific">Trematosphaeria pertusa</name>
    <dbReference type="NCBI Taxonomy" id="390896"/>
    <lineage>
        <taxon>Eukaryota</taxon>
        <taxon>Fungi</taxon>
        <taxon>Dikarya</taxon>
        <taxon>Ascomycota</taxon>
        <taxon>Pezizomycotina</taxon>
        <taxon>Dothideomycetes</taxon>
        <taxon>Pleosporomycetidae</taxon>
        <taxon>Pleosporales</taxon>
        <taxon>Massarineae</taxon>
        <taxon>Trematosphaeriaceae</taxon>
        <taxon>Trematosphaeria</taxon>
    </lineage>
</organism>
<gene>
    <name evidence="3" type="ORF">BU26DRAFT_488804</name>
</gene>
<dbReference type="NCBIfam" id="TIGR01217">
    <property type="entry name" value="ac_ac_CoA_syn"/>
    <property type="match status" value="1"/>
</dbReference>
<evidence type="ECO:0000256" key="1">
    <source>
        <dbReference type="SAM" id="Phobius"/>
    </source>
</evidence>
<dbReference type="OrthoDB" id="10253869at2759"/>
<evidence type="ECO:0000259" key="2">
    <source>
        <dbReference type="Pfam" id="PF00501"/>
    </source>
</evidence>
<name>A0A6A6I640_9PLEO</name>